<dbReference type="InterPro" id="IPR014729">
    <property type="entry name" value="Rossmann-like_a/b/a_fold"/>
</dbReference>
<keyword evidence="3" id="KW-1185">Reference proteome</keyword>
<dbReference type="EMBL" id="CAXHTA020000010">
    <property type="protein sequence ID" value="CAL5224347.1"/>
    <property type="molecule type" value="Genomic_DNA"/>
</dbReference>
<dbReference type="CDD" id="cd00293">
    <property type="entry name" value="USP-like"/>
    <property type="match status" value="1"/>
</dbReference>
<comment type="caution">
    <text evidence="2">The sequence shown here is derived from an EMBL/GenBank/DDBJ whole genome shotgun (WGS) entry which is preliminary data.</text>
</comment>
<organism evidence="2 3">
    <name type="scientific">Coccomyxa viridis</name>
    <dbReference type="NCBI Taxonomy" id="1274662"/>
    <lineage>
        <taxon>Eukaryota</taxon>
        <taxon>Viridiplantae</taxon>
        <taxon>Chlorophyta</taxon>
        <taxon>core chlorophytes</taxon>
        <taxon>Trebouxiophyceae</taxon>
        <taxon>Trebouxiophyceae incertae sedis</taxon>
        <taxon>Coccomyxaceae</taxon>
        <taxon>Coccomyxa</taxon>
    </lineage>
</organism>
<dbReference type="SUPFAM" id="SSF52402">
    <property type="entry name" value="Adenine nucleotide alpha hydrolases-like"/>
    <property type="match status" value="1"/>
</dbReference>
<accession>A0ABP1G1P8</accession>
<protein>
    <submittedName>
        <fullName evidence="2">G7020 protein</fullName>
    </submittedName>
</protein>
<evidence type="ECO:0000313" key="3">
    <source>
        <dbReference type="Proteomes" id="UP001497392"/>
    </source>
</evidence>
<evidence type="ECO:0000313" key="2">
    <source>
        <dbReference type="EMBL" id="CAL5224347.1"/>
    </source>
</evidence>
<feature type="compositionally biased region" description="Low complexity" evidence="1">
    <location>
        <begin position="262"/>
        <end position="275"/>
    </location>
</feature>
<dbReference type="Proteomes" id="UP001497392">
    <property type="component" value="Unassembled WGS sequence"/>
</dbReference>
<name>A0ABP1G1P8_9CHLO</name>
<dbReference type="Gene3D" id="3.40.50.620">
    <property type="entry name" value="HUPs"/>
    <property type="match status" value="1"/>
</dbReference>
<evidence type="ECO:0000256" key="1">
    <source>
        <dbReference type="SAM" id="MobiDB-lite"/>
    </source>
</evidence>
<sequence>MQSTDGKIIAVGITNSKASQRAVAYAATKLARPGDTVHLLCVLLDSTLADDNFARATYMRIQRIIAERFLPILDDVFVAHKTHILRTTAISGGVTCIAGILGSKSVEIKASVLVVGNGVNTRLSELLFPSVAKAVVKLKRMPIAVVGPDSVRHCGAGERAGEVEPWEGGCVLQVQPSSLHRLSLAGSSSSNAGGHDRLLTRASAPLVHASLERQSQSAWPAPARGEALGRAASWQPSSSSGGPAESMATSSTIPEADEEPRSSQQQEPEQASREPCPSDQWRRLGYQALPEIEPQEPEGSGAPPGVMQVPTTIGRTA</sequence>
<feature type="region of interest" description="Disordered" evidence="1">
    <location>
        <begin position="211"/>
        <end position="317"/>
    </location>
</feature>
<gene>
    <name evidence="2" type="primary">g7020</name>
    <name evidence="2" type="ORF">VP750_LOCUS6006</name>
</gene>
<feature type="compositionally biased region" description="Polar residues" evidence="1">
    <location>
        <begin position="234"/>
        <end position="253"/>
    </location>
</feature>
<reference evidence="2 3" key="1">
    <citation type="submission" date="2024-06" db="EMBL/GenBank/DDBJ databases">
        <authorList>
            <person name="Kraege A."/>
            <person name="Thomma B."/>
        </authorList>
    </citation>
    <scope>NUCLEOTIDE SEQUENCE [LARGE SCALE GENOMIC DNA]</scope>
</reference>
<proteinExistence type="predicted"/>